<keyword evidence="4 5" id="KW-0472">Membrane</keyword>
<sequence length="228" mass="24030">MLQAATLALSEILTPPFRAVLWKSLGLTLALLALAWLGLQALVTHFVTVPDYPWLATSVAIVSGFGFIVGLGFLVAPVSALMAGLFSDDISALVEAKHYPQDPPGRGLSFGASLLGTLGFTATVIAVNIVCLALLLVPGVNLVAFFIGNGYLLGREFFEAAAARFRGVEGARALRRENSLTVLLAGFVIALFLAIPIVNLLTPLFATAFMTHLNKRLTGSRPVDVAAP</sequence>
<dbReference type="EMBL" id="JACIDS010000003">
    <property type="protein sequence ID" value="MBB3931122.1"/>
    <property type="molecule type" value="Genomic_DNA"/>
</dbReference>
<dbReference type="RefSeq" id="WP_183398791.1">
    <property type="nucleotide sequence ID" value="NZ_JACIDS010000003.1"/>
</dbReference>
<dbReference type="AlphaFoldDB" id="A0A840ANC3"/>
<feature type="transmembrane region" description="Helical" evidence="5">
    <location>
        <begin position="59"/>
        <end position="86"/>
    </location>
</feature>
<evidence type="ECO:0000256" key="1">
    <source>
        <dbReference type="ARBA" id="ARBA00004141"/>
    </source>
</evidence>
<proteinExistence type="predicted"/>
<accession>A0A840ANC3</accession>
<reference evidence="6 7" key="1">
    <citation type="submission" date="2020-08" db="EMBL/GenBank/DDBJ databases">
        <title>Genomic Encyclopedia of Type Strains, Phase IV (KMG-IV): sequencing the most valuable type-strain genomes for metagenomic binning, comparative biology and taxonomic classification.</title>
        <authorList>
            <person name="Goeker M."/>
        </authorList>
    </citation>
    <scope>NUCLEOTIDE SEQUENCE [LARGE SCALE GENOMIC DNA]</scope>
    <source>
        <strain evidence="6 7">DSM 25966</strain>
    </source>
</reference>
<feature type="transmembrane region" description="Helical" evidence="5">
    <location>
        <begin position="107"/>
        <end position="127"/>
    </location>
</feature>
<feature type="transmembrane region" description="Helical" evidence="5">
    <location>
        <begin position="133"/>
        <end position="154"/>
    </location>
</feature>
<keyword evidence="7" id="KW-1185">Reference proteome</keyword>
<feature type="transmembrane region" description="Helical" evidence="5">
    <location>
        <begin position="182"/>
        <end position="206"/>
    </location>
</feature>
<evidence type="ECO:0000256" key="4">
    <source>
        <dbReference type="ARBA" id="ARBA00023136"/>
    </source>
</evidence>
<dbReference type="Proteomes" id="UP000553963">
    <property type="component" value="Unassembled WGS sequence"/>
</dbReference>
<keyword evidence="3 5" id="KW-1133">Transmembrane helix</keyword>
<comment type="subcellular location">
    <subcellularLocation>
        <location evidence="1">Membrane</location>
        <topology evidence="1">Multi-pass membrane protein</topology>
    </subcellularLocation>
</comment>
<evidence type="ECO:0000256" key="2">
    <source>
        <dbReference type="ARBA" id="ARBA00022692"/>
    </source>
</evidence>
<dbReference type="Pfam" id="PF07264">
    <property type="entry name" value="EI24"/>
    <property type="match status" value="1"/>
</dbReference>
<evidence type="ECO:0000256" key="3">
    <source>
        <dbReference type="ARBA" id="ARBA00022989"/>
    </source>
</evidence>
<name>A0A840ANC3_9HYPH</name>
<dbReference type="InterPro" id="IPR059112">
    <property type="entry name" value="CysZ/EI24"/>
</dbReference>
<dbReference type="NCBIfam" id="NF009407">
    <property type="entry name" value="PRK12768.1"/>
    <property type="match status" value="1"/>
</dbReference>
<keyword evidence="2 5" id="KW-0812">Transmembrane</keyword>
<feature type="transmembrane region" description="Helical" evidence="5">
    <location>
        <begin position="20"/>
        <end position="39"/>
    </location>
</feature>
<comment type="caution">
    <text evidence="6">The sequence shown here is derived from an EMBL/GenBank/DDBJ whole genome shotgun (WGS) entry which is preliminary data.</text>
</comment>
<gene>
    <name evidence="6" type="ORF">GGR25_002172</name>
</gene>
<protein>
    <submittedName>
        <fullName evidence="6">CysZ protein</fullName>
    </submittedName>
</protein>
<evidence type="ECO:0000313" key="7">
    <source>
        <dbReference type="Proteomes" id="UP000553963"/>
    </source>
</evidence>
<organism evidence="6 7">
    <name type="scientific">Kaistia hirudinis</name>
    <dbReference type="NCBI Taxonomy" id="1293440"/>
    <lineage>
        <taxon>Bacteria</taxon>
        <taxon>Pseudomonadati</taxon>
        <taxon>Pseudomonadota</taxon>
        <taxon>Alphaproteobacteria</taxon>
        <taxon>Hyphomicrobiales</taxon>
        <taxon>Kaistiaceae</taxon>
        <taxon>Kaistia</taxon>
    </lineage>
</organism>
<evidence type="ECO:0000313" key="6">
    <source>
        <dbReference type="EMBL" id="MBB3931122.1"/>
    </source>
</evidence>
<evidence type="ECO:0000256" key="5">
    <source>
        <dbReference type="SAM" id="Phobius"/>
    </source>
</evidence>